<sequence length="259" mass="27461">MNRPRDPWIRPAAKGESEAPVRLFCLPYAGGGATVFRDWLRDRDLGRRVEVLAVQLPGRGNRIAEPAFDDARLLAKELTGVLAPYLDRPYGIYGHSMGGLAGLALARELARSPGLRQPAGLFVGASVAPGSVRPQAVWRGSDAELTEWLRRTGGTPASVLAKPALLELLLPALRADLALVAGYRRQPSEELAVPIRGFAGASDLLTPSGAMRGWAAETAAGFTLSQVPGGHFFLAESSRAVLEAITGQLLAADGPGRVR</sequence>
<proteinExistence type="inferred from homology"/>
<organism evidence="3">
    <name type="scientific">Streptomyces aureus</name>
    <dbReference type="NCBI Taxonomy" id="193461"/>
    <lineage>
        <taxon>Bacteria</taxon>
        <taxon>Bacillati</taxon>
        <taxon>Actinomycetota</taxon>
        <taxon>Actinomycetes</taxon>
        <taxon>Kitasatosporales</taxon>
        <taxon>Streptomycetaceae</taxon>
        <taxon>Streptomyces</taxon>
    </lineage>
</organism>
<dbReference type="EMBL" id="KF850685">
    <property type="protein sequence ID" value="AIL50171.1"/>
    <property type="molecule type" value="Genomic_DNA"/>
</dbReference>
<dbReference type="PANTHER" id="PTHR11487:SF0">
    <property type="entry name" value="S-ACYL FATTY ACID SYNTHASE THIOESTERASE, MEDIUM CHAIN"/>
    <property type="match status" value="1"/>
</dbReference>
<dbReference type="Gene3D" id="3.40.50.1820">
    <property type="entry name" value="alpha/beta hydrolase"/>
    <property type="match status" value="1"/>
</dbReference>
<dbReference type="InterPro" id="IPR001031">
    <property type="entry name" value="Thioesterase"/>
</dbReference>
<dbReference type="InterPro" id="IPR012223">
    <property type="entry name" value="TEII"/>
</dbReference>
<dbReference type="AlphaFoldDB" id="A0A088DBM2"/>
<protein>
    <submittedName>
        <fullName evidence="3">Putative type II thioesterase</fullName>
    </submittedName>
</protein>
<dbReference type="Pfam" id="PF00975">
    <property type="entry name" value="Thioesterase"/>
    <property type="match status" value="1"/>
</dbReference>
<dbReference type="SUPFAM" id="SSF53474">
    <property type="entry name" value="alpha/beta-Hydrolases"/>
    <property type="match status" value="1"/>
</dbReference>
<name>A0A088DBM2_9ACTN</name>
<feature type="domain" description="Thioesterase" evidence="2">
    <location>
        <begin position="22"/>
        <end position="247"/>
    </location>
</feature>
<evidence type="ECO:0000259" key="2">
    <source>
        <dbReference type="Pfam" id="PF00975"/>
    </source>
</evidence>
<dbReference type="InterPro" id="IPR029058">
    <property type="entry name" value="AB_hydrolase_fold"/>
</dbReference>
<gene>
    <name evidence="3" type="primary">colC15</name>
</gene>
<accession>A0A088DBM2</accession>
<evidence type="ECO:0000256" key="1">
    <source>
        <dbReference type="ARBA" id="ARBA00007169"/>
    </source>
</evidence>
<evidence type="ECO:0000313" key="3">
    <source>
        <dbReference type="EMBL" id="AIL50171.1"/>
    </source>
</evidence>
<dbReference type="PANTHER" id="PTHR11487">
    <property type="entry name" value="THIOESTERASE"/>
    <property type="match status" value="1"/>
</dbReference>
<comment type="similarity">
    <text evidence="1">Belongs to the thioesterase family.</text>
</comment>
<reference evidence="3" key="1">
    <citation type="journal article" date="2014" name="ChemBioChem">
        <title>Biosynthesis of colabomycin E, a new manumycin-family metabolite, involves an unusual chain-length factor.</title>
        <authorList>
            <person name="Petrickova K."/>
            <person name="Pospisil S."/>
            <person name="Kuzma M."/>
            <person name="Tylova T."/>
            <person name="Jagr M."/>
            <person name="Tomek P."/>
            <person name="Chronakova A."/>
            <person name="Brabcova E."/>
            <person name="Andera L."/>
            <person name="Kristufek V."/>
            <person name="Petricek M."/>
        </authorList>
    </citation>
    <scope>NUCLEOTIDE SEQUENCE</scope>
    <source>
        <strain evidence="3">SOK1/5-04</strain>
    </source>
</reference>
<dbReference type="GO" id="GO:0008610">
    <property type="term" value="P:lipid biosynthetic process"/>
    <property type="evidence" value="ECO:0007669"/>
    <property type="project" value="TreeGrafter"/>
</dbReference>